<dbReference type="GO" id="GO:0045332">
    <property type="term" value="P:phospholipid translocation"/>
    <property type="evidence" value="ECO:0007669"/>
    <property type="project" value="TreeGrafter"/>
</dbReference>
<feature type="binding site" evidence="16">
    <location>
        <position position="449"/>
    </location>
    <ligand>
        <name>ATP</name>
        <dbReference type="ChEBI" id="CHEBI:30616"/>
    </ligand>
</feature>
<feature type="binding site" evidence="16">
    <location>
        <position position="450"/>
    </location>
    <ligand>
        <name>ATP</name>
        <dbReference type="ChEBI" id="CHEBI:30616"/>
    </ligand>
</feature>
<dbReference type="InterPro" id="IPR036412">
    <property type="entry name" value="HAD-like_sf"/>
</dbReference>
<feature type="binding site" evidence="16">
    <location>
        <position position="572"/>
    </location>
    <ligand>
        <name>ATP</name>
        <dbReference type="ChEBI" id="CHEBI:30616"/>
    </ligand>
</feature>
<protein>
    <recommendedName>
        <fullName evidence="18">Phospholipid-transporting ATPase</fullName>
        <ecNumber evidence="18">7.6.2.1</ecNumber>
    </recommendedName>
</protein>
<sequence>MVTFTIYITVTGMELHAQYDRDDEDDEYRSHRLLQAYETSQFINYTRLGAEVCILGEEDDDPASSATTVAAEVEFRTIRLLASGQRFCGNRVSTAKYSTFTFLPCFLFEQFRRYSNCFFLLIALLQQIPDVSPTGRYTTLVPLLFILAVSAAKEIVEDMKRHKADDETNRRQVEALRDGQWLWLTWQQIQVGDVVRVRATAFFPADLLLLSSSEPHSLCYIETANLDGETNLKIRQALSATSRLLSATALSDLHGILQCELPNRNLYEFSGTLKLPKHEPLALGPDQVLQRGARLQNTRWATGVVLYTGHETKLLQNSASAAPLKRSTVDQVNNVQILLLFFLLVLLCLLASSCNEFWSAGNGPLHWYLGLEDVPTANFGYNLLTFIILFNNLIPISLQVTIEVVRFIQATFINNDLEMYHAESDTPACARTSNLNEELGQVKYVFSDKTGTLTQNVMEFRQSTVGGTVYSCNGSTSPGVSSMLDDLRANNANAPYVREFLTLLAVCHTVVPERDDNNPGLINYHAASPDERALVKGAARLGWVLSSRTPDTLTITSEGTEHRFELLHVLEFTSDRKRMSVIVRTPSGKIKLFCKGADTVIYERLGNAAASAGPQQQQQFIRQVTTNHLELFAREGLRTLCCAVAEIPHDVYEEWKHTYHRASTSMQNREEKLSDAANLIENNLVLLGATAIEDKLQNGVADTIGALLEADISIWMLTGDKQETAINIGHACHLLNSNMQLLIMNEESLDATREVIARWLSSHSEESPMSGAGTAAAALVVDGQTLKFALSCDLKKDFLQLCLQCRAVVCCRVTPSQKAEVVEAVTQETQCVTLAIGDGANDVAMIQKAHVGVGISGMEGMQAACASDYSIGQFCYLRRLLLVHGASNYYRMCRLILYSFYKNITLYVMELWFALYSAWSGQILFERWTIGLYNVLFTAAPPLALGLFDRRCTAEVAYRYPQLYKPSQSAQHFNVKVFWLWTLKALIHSAFLFWLPLLAFGQDIVWSHGKEGGYLILGNAVYSYVVVTVCLKAAMETCSWTWLSLLAIGGSVVTWFFFLIFYSQFWPSLPLGANMTGMSQMLLSSPVFWLGLFLAPVAALLSDLSIKTLINTVFKSFTDQVCEREINLQRSESGKLLDNQRRDSRAKGQSITMHAQNTTRNGRQDYGEHRVNIAALLRLFTCPGCGVPANKPPLFQCIKVS</sequence>
<feature type="active site" description="4-aspartylphosphate intermediate" evidence="15">
    <location>
        <position position="448"/>
    </location>
</feature>
<dbReference type="Gene3D" id="2.70.150.10">
    <property type="entry name" value="Calcium-transporting ATPase, cytoplasmic transduction domain A"/>
    <property type="match status" value="1"/>
</dbReference>
<evidence type="ECO:0000256" key="11">
    <source>
        <dbReference type="ARBA" id="ARBA00022989"/>
    </source>
</evidence>
<feature type="transmembrane region" description="Helical" evidence="18">
    <location>
        <begin position="1043"/>
        <end position="1066"/>
    </location>
</feature>
<feature type="binding site" evidence="16">
    <location>
        <position position="531"/>
    </location>
    <ligand>
        <name>ATP</name>
        <dbReference type="ChEBI" id="CHEBI:30616"/>
    </ligand>
</feature>
<dbReference type="SUPFAM" id="SSF81665">
    <property type="entry name" value="Calcium ATPase, transmembrane domain M"/>
    <property type="match status" value="1"/>
</dbReference>
<dbReference type="PROSITE" id="PS00154">
    <property type="entry name" value="ATPASE_E1_E2"/>
    <property type="match status" value="1"/>
</dbReference>
<dbReference type="PRINTS" id="PR00119">
    <property type="entry name" value="CATATPASE"/>
</dbReference>
<feature type="binding site" evidence="16">
    <location>
        <position position="720"/>
    </location>
    <ligand>
        <name>ATP</name>
        <dbReference type="ChEBI" id="CHEBI:30616"/>
    </ligand>
</feature>
<dbReference type="Pfam" id="PF16209">
    <property type="entry name" value="PhoLip_ATPase_N"/>
    <property type="match status" value="1"/>
</dbReference>
<evidence type="ECO:0000256" key="6">
    <source>
        <dbReference type="ARBA" id="ARBA00022723"/>
    </source>
</evidence>
<evidence type="ECO:0000256" key="15">
    <source>
        <dbReference type="PIRSR" id="PIRSR606539-1"/>
    </source>
</evidence>
<evidence type="ECO:0000256" key="3">
    <source>
        <dbReference type="ARBA" id="ARBA00008109"/>
    </source>
</evidence>
<evidence type="ECO:0000256" key="13">
    <source>
        <dbReference type="ARBA" id="ARBA00034036"/>
    </source>
</evidence>
<proteinExistence type="inferred from homology"/>
<dbReference type="AlphaFoldDB" id="A0A9N6WWX2"/>
<dbReference type="InterPro" id="IPR032631">
    <property type="entry name" value="P-type_ATPase_N"/>
</dbReference>
<feature type="binding site" evidence="16">
    <location>
        <position position="842"/>
    </location>
    <ligand>
        <name>ATP</name>
        <dbReference type="ChEBI" id="CHEBI:30616"/>
    </ligand>
</feature>
<evidence type="ECO:0000256" key="4">
    <source>
        <dbReference type="ARBA" id="ARBA00022475"/>
    </source>
</evidence>
<comment type="cofactor">
    <cofactor evidence="17">
        <name>Mg(2+)</name>
        <dbReference type="ChEBI" id="CHEBI:18420"/>
    </cofactor>
</comment>
<dbReference type="SFLD" id="SFLDS00003">
    <property type="entry name" value="Haloacid_Dehalogenase"/>
    <property type="match status" value="1"/>
</dbReference>
<evidence type="ECO:0000256" key="18">
    <source>
        <dbReference type="RuleBase" id="RU362033"/>
    </source>
</evidence>
<dbReference type="GO" id="GO:0000287">
    <property type="term" value="F:magnesium ion binding"/>
    <property type="evidence" value="ECO:0007669"/>
    <property type="project" value="UniProtKB-UniRule"/>
</dbReference>
<evidence type="ECO:0000256" key="19">
    <source>
        <dbReference type="SAM" id="MobiDB-lite"/>
    </source>
</evidence>
<keyword evidence="10 18" id="KW-1278">Translocase</keyword>
<dbReference type="InterPro" id="IPR008250">
    <property type="entry name" value="ATPase_P-typ_transduc_dom_A_sf"/>
</dbReference>
<feature type="binding site" evidence="16">
    <location>
        <position position="448"/>
    </location>
    <ligand>
        <name>ATP</name>
        <dbReference type="ChEBI" id="CHEBI:30616"/>
    </ligand>
</feature>
<evidence type="ECO:0000256" key="12">
    <source>
        <dbReference type="ARBA" id="ARBA00023136"/>
    </source>
</evidence>
<evidence type="ECO:0000256" key="2">
    <source>
        <dbReference type="ARBA" id="ARBA00004236"/>
    </source>
</evidence>
<dbReference type="Gene3D" id="3.40.1110.10">
    <property type="entry name" value="Calcium-transporting ATPase, cytoplasmic domain N"/>
    <property type="match status" value="1"/>
</dbReference>
<keyword evidence="11 18" id="KW-1133">Transmembrane helix</keyword>
<evidence type="ECO:0000256" key="17">
    <source>
        <dbReference type="PIRSR" id="PIRSR606539-3"/>
    </source>
</evidence>
<dbReference type="InterPro" id="IPR044492">
    <property type="entry name" value="P_typ_ATPase_HD_dom"/>
</dbReference>
<feature type="transmembrane region" description="Helical" evidence="18">
    <location>
        <begin position="931"/>
        <end position="948"/>
    </location>
</feature>
<dbReference type="SUPFAM" id="SSF56784">
    <property type="entry name" value="HAD-like"/>
    <property type="match status" value="1"/>
</dbReference>
<keyword evidence="5 18" id="KW-0812">Transmembrane</keyword>
<evidence type="ECO:0000256" key="9">
    <source>
        <dbReference type="ARBA" id="ARBA00022842"/>
    </source>
</evidence>
<dbReference type="GO" id="GO:0005886">
    <property type="term" value="C:plasma membrane"/>
    <property type="evidence" value="ECO:0007669"/>
    <property type="project" value="UniProtKB-SubCell"/>
</dbReference>
<dbReference type="GO" id="GO:0140326">
    <property type="term" value="F:ATPase-coupled intramembrane lipid transporter activity"/>
    <property type="evidence" value="ECO:0007669"/>
    <property type="project" value="UniProtKB-EC"/>
</dbReference>
<dbReference type="PANTHER" id="PTHR24092:SF150">
    <property type="entry name" value="PHOSPHOLIPID-TRANSPORTING ATPASE"/>
    <property type="match status" value="1"/>
</dbReference>
<evidence type="ECO:0000256" key="5">
    <source>
        <dbReference type="ARBA" id="ARBA00022692"/>
    </source>
</evidence>
<keyword evidence="7 16" id="KW-0547">Nucleotide-binding</keyword>
<keyword evidence="4" id="KW-1003">Cell membrane</keyword>
<dbReference type="Pfam" id="PF13246">
    <property type="entry name" value="Cation_ATPase"/>
    <property type="match status" value="1"/>
</dbReference>
<feature type="binding site" evidence="16">
    <location>
        <position position="812"/>
    </location>
    <ligand>
        <name>ATP</name>
        <dbReference type="ChEBI" id="CHEBI:30616"/>
    </ligand>
</feature>
<dbReference type="FunFam" id="3.40.1110.10:FF:000035">
    <property type="entry name" value="Phospholipid-transporting ATPase"/>
    <property type="match status" value="1"/>
</dbReference>
<feature type="binding site" evidence="17">
    <location>
        <position position="450"/>
    </location>
    <ligand>
        <name>Mg(2+)</name>
        <dbReference type="ChEBI" id="CHEBI:18420"/>
    </ligand>
</feature>
<dbReference type="GO" id="GO:0005524">
    <property type="term" value="F:ATP binding"/>
    <property type="evidence" value="ECO:0007669"/>
    <property type="project" value="UniProtKB-UniRule"/>
</dbReference>
<evidence type="ECO:0000256" key="7">
    <source>
        <dbReference type="ARBA" id="ARBA00022741"/>
    </source>
</evidence>
<feature type="binding site" evidence="16">
    <location>
        <position position="841"/>
    </location>
    <ligand>
        <name>ATP</name>
        <dbReference type="ChEBI" id="CHEBI:30616"/>
    </ligand>
</feature>
<feature type="binding site" evidence="16">
    <location>
        <position position="818"/>
    </location>
    <ligand>
        <name>ATP</name>
        <dbReference type="ChEBI" id="CHEBI:30616"/>
    </ligand>
</feature>
<dbReference type="EC" id="7.6.2.1" evidence="18"/>
<comment type="similarity">
    <text evidence="3 18">Belongs to the cation transport ATPase (P-type) (TC 3.A.3) family. Type IV subfamily.</text>
</comment>
<feature type="binding site" evidence="16">
    <location>
        <position position="719"/>
    </location>
    <ligand>
        <name>ATP</name>
        <dbReference type="ChEBI" id="CHEBI:30616"/>
    </ligand>
</feature>
<dbReference type="NCBIfam" id="TIGR01494">
    <property type="entry name" value="ATPase_P-type"/>
    <property type="match status" value="1"/>
</dbReference>
<dbReference type="InterPro" id="IPR023298">
    <property type="entry name" value="ATPase_P-typ_TM_dom_sf"/>
</dbReference>
<evidence type="ECO:0000313" key="22">
    <source>
        <dbReference type="EMBL" id="CAG4642298.1"/>
    </source>
</evidence>
<dbReference type="FunFam" id="3.40.50.1000:FF:000014">
    <property type="entry name" value="Phospholipid-transporting ATPase"/>
    <property type="match status" value="1"/>
</dbReference>
<evidence type="ECO:0000256" key="10">
    <source>
        <dbReference type="ARBA" id="ARBA00022967"/>
    </source>
</evidence>
<organism evidence="22">
    <name type="scientific">Evadne anonyx</name>
    <dbReference type="NCBI Taxonomy" id="141404"/>
    <lineage>
        <taxon>Eukaryota</taxon>
        <taxon>Metazoa</taxon>
        <taxon>Ecdysozoa</taxon>
        <taxon>Arthropoda</taxon>
        <taxon>Crustacea</taxon>
        <taxon>Branchiopoda</taxon>
        <taxon>Diplostraca</taxon>
        <taxon>Cladocera</taxon>
        <taxon>Onychopoda</taxon>
        <taxon>Podonidae</taxon>
        <taxon>Evadne</taxon>
    </lineage>
</organism>
<keyword evidence="6 17" id="KW-0479">Metal-binding</keyword>
<evidence type="ECO:0000256" key="1">
    <source>
        <dbReference type="ARBA" id="ARBA00004141"/>
    </source>
</evidence>
<dbReference type="InterPro" id="IPR006539">
    <property type="entry name" value="P-type_ATPase_IV"/>
</dbReference>
<feature type="binding site" evidence="16">
    <location>
        <position position="595"/>
    </location>
    <ligand>
        <name>ATP</name>
        <dbReference type="ChEBI" id="CHEBI:30616"/>
    </ligand>
</feature>
<dbReference type="InterPro" id="IPR001757">
    <property type="entry name" value="P_typ_ATPase"/>
</dbReference>
<evidence type="ECO:0000256" key="8">
    <source>
        <dbReference type="ARBA" id="ARBA00022840"/>
    </source>
</evidence>
<dbReference type="NCBIfam" id="TIGR01652">
    <property type="entry name" value="ATPase-Plipid"/>
    <property type="match status" value="2"/>
</dbReference>
<dbReference type="SUPFAM" id="SSF81660">
    <property type="entry name" value="Metal cation-transporting ATPase, ATP-binding domain N"/>
    <property type="match status" value="1"/>
</dbReference>
<feature type="binding site" evidence="17">
    <location>
        <position position="842"/>
    </location>
    <ligand>
        <name>Mg(2+)</name>
        <dbReference type="ChEBI" id="CHEBI:18420"/>
    </ligand>
</feature>
<keyword evidence="9 17" id="KW-0460">Magnesium</keyword>
<feature type="transmembrane region" description="Helical" evidence="18">
    <location>
        <begin position="1086"/>
        <end position="1106"/>
    </location>
</feature>
<dbReference type="CDD" id="cd02073">
    <property type="entry name" value="P-type_ATPase_APLT_Dnf-like"/>
    <property type="match status" value="1"/>
</dbReference>
<feature type="binding site" evidence="16">
    <location>
        <position position="638"/>
    </location>
    <ligand>
        <name>ATP</name>
        <dbReference type="ChEBI" id="CHEBI:30616"/>
    </ligand>
</feature>
<evidence type="ECO:0000256" key="16">
    <source>
        <dbReference type="PIRSR" id="PIRSR606539-2"/>
    </source>
</evidence>
<dbReference type="FunFam" id="2.70.150.10:FF:000021">
    <property type="entry name" value="Phospholipid-transporting ATPase"/>
    <property type="match status" value="1"/>
</dbReference>
<dbReference type="Gene3D" id="3.40.50.1000">
    <property type="entry name" value="HAD superfamily/HAD-like"/>
    <property type="match status" value="1"/>
</dbReference>
<reference evidence="22" key="1">
    <citation type="submission" date="2021-04" db="EMBL/GenBank/DDBJ databases">
        <authorList>
            <person name="Cornetti L."/>
        </authorList>
    </citation>
    <scope>NUCLEOTIDE SEQUENCE</scope>
</reference>
<dbReference type="SFLD" id="SFLDF00027">
    <property type="entry name" value="p-type_atpase"/>
    <property type="match status" value="1"/>
</dbReference>
<evidence type="ECO:0000259" key="20">
    <source>
        <dbReference type="Pfam" id="PF16209"/>
    </source>
</evidence>
<keyword evidence="12 18" id="KW-0472">Membrane</keyword>
<dbReference type="PANTHER" id="PTHR24092">
    <property type="entry name" value="PROBABLE PHOSPHOLIPID-TRANSPORTING ATPASE"/>
    <property type="match status" value="1"/>
</dbReference>
<evidence type="ECO:0000256" key="14">
    <source>
        <dbReference type="ARBA" id="ARBA00051303"/>
    </source>
</evidence>
<feature type="binding site" evidence="16">
    <location>
        <position position="718"/>
    </location>
    <ligand>
        <name>ATP</name>
        <dbReference type="ChEBI" id="CHEBI:30616"/>
    </ligand>
</feature>
<dbReference type="InterPro" id="IPR032630">
    <property type="entry name" value="P_typ_ATPase_c"/>
</dbReference>
<comment type="catalytic activity">
    <reaction evidence="14">
        <text>a 1,2-diacyl-sn-glycero-3-phospho-L-serine(out) + ATP + H2O = a 1,2-diacyl-sn-glycero-3-phospho-L-serine(in) + ADP + phosphate + H(+)</text>
        <dbReference type="Rhea" id="RHEA:38567"/>
        <dbReference type="ChEBI" id="CHEBI:15377"/>
        <dbReference type="ChEBI" id="CHEBI:15378"/>
        <dbReference type="ChEBI" id="CHEBI:30616"/>
        <dbReference type="ChEBI" id="CHEBI:43474"/>
        <dbReference type="ChEBI" id="CHEBI:57262"/>
        <dbReference type="ChEBI" id="CHEBI:456216"/>
    </reaction>
    <physiologicalReaction direction="left-to-right" evidence="14">
        <dbReference type="Rhea" id="RHEA:38568"/>
    </physiologicalReaction>
</comment>
<feature type="compositionally biased region" description="Polar residues" evidence="19">
    <location>
        <begin position="1147"/>
        <end position="1161"/>
    </location>
</feature>
<feature type="binding site" evidence="17">
    <location>
        <position position="838"/>
    </location>
    <ligand>
        <name>Mg(2+)</name>
        <dbReference type="ChEBI" id="CHEBI:18420"/>
    </ligand>
</feature>
<feature type="transmembrane region" description="Helical" evidence="18">
    <location>
        <begin position="900"/>
        <end position="919"/>
    </location>
</feature>
<dbReference type="InterPro" id="IPR023214">
    <property type="entry name" value="HAD_sf"/>
</dbReference>
<keyword evidence="8 16" id="KW-0067">ATP-binding</keyword>
<dbReference type="InterPro" id="IPR023299">
    <property type="entry name" value="ATPase_P-typ_cyto_dom_N"/>
</dbReference>
<accession>A0A9N6WWX2</accession>
<dbReference type="SFLD" id="SFLDG00002">
    <property type="entry name" value="C1.7:_P-type_atpase_like"/>
    <property type="match status" value="1"/>
</dbReference>
<feature type="domain" description="P-type ATPase C-terminal" evidence="21">
    <location>
        <begin position="864"/>
        <end position="1115"/>
    </location>
</feature>
<dbReference type="GO" id="GO:0016887">
    <property type="term" value="F:ATP hydrolysis activity"/>
    <property type="evidence" value="ECO:0007669"/>
    <property type="project" value="InterPro"/>
</dbReference>
<feature type="transmembrane region" description="Helical" evidence="18">
    <location>
        <begin position="977"/>
        <end position="1000"/>
    </location>
</feature>
<comment type="catalytic activity">
    <reaction evidence="13 18">
        <text>ATP + H2O + phospholipidSide 1 = ADP + phosphate + phospholipidSide 2.</text>
        <dbReference type="EC" id="7.6.2.1"/>
    </reaction>
</comment>
<comment type="subcellular location">
    <subcellularLocation>
        <location evidence="2">Cell membrane</location>
    </subcellularLocation>
    <subcellularLocation>
        <location evidence="1 18">Membrane</location>
        <topology evidence="1 18">Multi-pass membrane protein</topology>
    </subcellularLocation>
</comment>
<name>A0A9N6WWX2_9CRUS</name>
<gene>
    <name evidence="22" type="primary">EOG090X00X3</name>
</gene>
<feature type="transmembrane region" description="Helical" evidence="18">
    <location>
        <begin position="1012"/>
        <end position="1031"/>
    </location>
</feature>
<dbReference type="SUPFAM" id="SSF81653">
    <property type="entry name" value="Calcium ATPase, transduction domain A"/>
    <property type="match status" value="1"/>
</dbReference>
<evidence type="ECO:0000259" key="21">
    <source>
        <dbReference type="Pfam" id="PF16212"/>
    </source>
</evidence>
<dbReference type="GO" id="GO:0005802">
    <property type="term" value="C:trans-Golgi network"/>
    <property type="evidence" value="ECO:0007669"/>
    <property type="project" value="TreeGrafter"/>
</dbReference>
<feature type="region of interest" description="Disordered" evidence="19">
    <location>
        <begin position="1138"/>
        <end position="1164"/>
    </location>
</feature>
<feature type="transmembrane region" description="Helical" evidence="18">
    <location>
        <begin position="379"/>
        <end position="398"/>
    </location>
</feature>
<feature type="transmembrane region" description="Helical" evidence="18">
    <location>
        <begin position="335"/>
        <end position="359"/>
    </location>
</feature>
<feature type="domain" description="P-type ATPase N-terminal" evidence="20">
    <location>
        <begin position="84"/>
        <end position="140"/>
    </location>
</feature>
<dbReference type="EMBL" id="OC985643">
    <property type="protein sequence ID" value="CAG4642298.1"/>
    <property type="molecule type" value="Genomic_DNA"/>
</dbReference>
<dbReference type="InterPro" id="IPR018303">
    <property type="entry name" value="ATPase_P-typ_P_site"/>
</dbReference>
<dbReference type="Pfam" id="PF16212">
    <property type="entry name" value="PhoLip_ATPase_C"/>
    <property type="match status" value="1"/>
</dbReference>
<feature type="binding site" evidence="17">
    <location>
        <position position="448"/>
    </location>
    <ligand>
        <name>Mg(2+)</name>
        <dbReference type="ChEBI" id="CHEBI:18420"/>
    </ligand>
</feature>